<sequence>MEVVKSAAEAAVAAELSEPGSSIASPVTTEPLEPAVAVPSIKIDKAVVTGTGRVAMEVVVVEVCSPIDTDGGKVDTIVVVNVAADVKTSVVTNVTVVGEAVSMTSGVTVNVIVVPAFTIVVVLNMVVGVPFVVVVKVTTALEMVVAGEVTVTTIGGSTRVEKDVPILVTSEV</sequence>
<protein>
    <submittedName>
        <fullName evidence="2">Uncharacterized protein</fullName>
    </submittedName>
</protein>
<proteinExistence type="predicted"/>
<keyword evidence="1" id="KW-0472">Membrane</keyword>
<evidence type="ECO:0000313" key="3">
    <source>
        <dbReference type="Proteomes" id="UP000774326"/>
    </source>
</evidence>
<keyword evidence="1" id="KW-0812">Transmembrane</keyword>
<name>A0A9P8Q7N0_WICPI</name>
<gene>
    <name evidence="2" type="ORF">WICPIJ_004475</name>
</gene>
<dbReference type="Proteomes" id="UP000774326">
    <property type="component" value="Unassembled WGS sequence"/>
</dbReference>
<keyword evidence="1" id="KW-1133">Transmembrane helix</keyword>
<comment type="caution">
    <text evidence="2">The sequence shown here is derived from an EMBL/GenBank/DDBJ whole genome shotgun (WGS) entry which is preliminary data.</text>
</comment>
<feature type="transmembrane region" description="Helical" evidence="1">
    <location>
        <begin position="112"/>
        <end position="135"/>
    </location>
</feature>
<evidence type="ECO:0000313" key="2">
    <source>
        <dbReference type="EMBL" id="KAH3684585.1"/>
    </source>
</evidence>
<reference evidence="2" key="1">
    <citation type="journal article" date="2021" name="Open Biol.">
        <title>Shared evolutionary footprints suggest mitochondrial oxidative damage underlies multiple complex I losses in fungi.</title>
        <authorList>
            <person name="Schikora-Tamarit M.A."/>
            <person name="Marcet-Houben M."/>
            <person name="Nosek J."/>
            <person name="Gabaldon T."/>
        </authorList>
    </citation>
    <scope>NUCLEOTIDE SEQUENCE</scope>
    <source>
        <strain evidence="2">CBS2887</strain>
    </source>
</reference>
<dbReference type="EMBL" id="JAEUBG010002406">
    <property type="protein sequence ID" value="KAH3684585.1"/>
    <property type="molecule type" value="Genomic_DNA"/>
</dbReference>
<reference evidence="2" key="2">
    <citation type="submission" date="2021-01" db="EMBL/GenBank/DDBJ databases">
        <authorList>
            <person name="Schikora-Tamarit M.A."/>
        </authorList>
    </citation>
    <scope>NUCLEOTIDE SEQUENCE</scope>
    <source>
        <strain evidence="2">CBS2887</strain>
    </source>
</reference>
<organism evidence="2 3">
    <name type="scientific">Wickerhamomyces pijperi</name>
    <name type="common">Yeast</name>
    <name type="synonym">Pichia pijperi</name>
    <dbReference type="NCBI Taxonomy" id="599730"/>
    <lineage>
        <taxon>Eukaryota</taxon>
        <taxon>Fungi</taxon>
        <taxon>Dikarya</taxon>
        <taxon>Ascomycota</taxon>
        <taxon>Saccharomycotina</taxon>
        <taxon>Saccharomycetes</taxon>
        <taxon>Phaffomycetales</taxon>
        <taxon>Wickerhamomycetaceae</taxon>
        <taxon>Wickerhamomyces</taxon>
    </lineage>
</organism>
<dbReference type="AlphaFoldDB" id="A0A9P8Q7N0"/>
<evidence type="ECO:0000256" key="1">
    <source>
        <dbReference type="SAM" id="Phobius"/>
    </source>
</evidence>
<accession>A0A9P8Q7N0</accession>
<keyword evidence="3" id="KW-1185">Reference proteome</keyword>